<dbReference type="SUPFAM" id="SSF51735">
    <property type="entry name" value="NAD(P)-binding Rossmann-fold domains"/>
    <property type="match status" value="1"/>
</dbReference>
<dbReference type="AlphaFoldDB" id="A0A837HSV1"/>
<dbReference type="InterPro" id="IPR016040">
    <property type="entry name" value="NAD(P)-bd_dom"/>
</dbReference>
<evidence type="ECO:0000313" key="2">
    <source>
        <dbReference type="EMBL" id="KKR07950.1"/>
    </source>
</evidence>
<organism evidence="2 3">
    <name type="scientific">Candidatus Yanofskybacteria bacterium GW2011_GWD1_39_16</name>
    <dbReference type="NCBI Taxonomy" id="1619030"/>
    <lineage>
        <taxon>Bacteria</taxon>
        <taxon>Candidatus Yanofskyibacteriota</taxon>
    </lineage>
</organism>
<protein>
    <submittedName>
        <fullName evidence="2">NAD-dependent epimerase/dehydratase</fullName>
    </submittedName>
</protein>
<evidence type="ECO:0000259" key="1">
    <source>
        <dbReference type="Pfam" id="PF16363"/>
    </source>
</evidence>
<dbReference type="Gene3D" id="3.40.50.720">
    <property type="entry name" value="NAD(P)-binding Rossmann-like Domain"/>
    <property type="match status" value="1"/>
</dbReference>
<gene>
    <name evidence="2" type="ORF">UT35_C0018G0003</name>
</gene>
<comment type="caution">
    <text evidence="2">The sequence shown here is derived from an EMBL/GenBank/DDBJ whole genome shotgun (WGS) entry which is preliminary data.</text>
</comment>
<sequence length="346" mass="39530">MNKKTILIIGGAGFIGINNADYLLSRKYKVILADNLSRRGSMNNLKWLYGKWGESFEFVRLDITKNLNKLASLIERVDVVYHFAAQVAVTTSVINPRKDFQNNVLGTFNVLEAIRNSSNKPALLYSSTNKVYGNMETAKIMLTKKGYRYADFNGITETQLLDFHSPYGCSKGAADQYVRDYSRIYGLKTIVFRQSCIYGTHQFGVEDQGWVAWFAISAILDKPITIFGDGFQSRDILYVDDLCKLYELAVRNILRVSGNIYNVGGGPQNIKSVIETIHILERILRKKISYSFSKSRPGDQKIYVSDIRKVGKDLNWKPQVKFDKGLERLILWIRSEEKTLRTLNKK</sequence>
<name>A0A837HSV1_9BACT</name>
<accession>A0A837HSV1</accession>
<evidence type="ECO:0000313" key="3">
    <source>
        <dbReference type="Proteomes" id="UP000033996"/>
    </source>
</evidence>
<feature type="domain" description="NAD(P)-binding" evidence="1">
    <location>
        <begin position="7"/>
        <end position="328"/>
    </location>
</feature>
<reference evidence="2 3" key="1">
    <citation type="journal article" date="2015" name="Nature">
        <title>rRNA introns, odd ribosomes, and small enigmatic genomes across a large radiation of phyla.</title>
        <authorList>
            <person name="Brown C.T."/>
            <person name="Hug L.A."/>
            <person name="Thomas B.C."/>
            <person name="Sharon I."/>
            <person name="Castelle C.J."/>
            <person name="Singh A."/>
            <person name="Wilkins M.J."/>
            <person name="Williams K.H."/>
            <person name="Banfield J.F."/>
        </authorList>
    </citation>
    <scope>NUCLEOTIDE SEQUENCE [LARGE SCALE GENOMIC DNA]</scope>
</reference>
<dbReference type="Pfam" id="PF16363">
    <property type="entry name" value="GDP_Man_Dehyd"/>
    <property type="match status" value="1"/>
</dbReference>
<proteinExistence type="predicted"/>
<dbReference type="PANTHER" id="PTHR43000">
    <property type="entry name" value="DTDP-D-GLUCOSE 4,6-DEHYDRATASE-RELATED"/>
    <property type="match status" value="1"/>
</dbReference>
<dbReference type="InterPro" id="IPR036291">
    <property type="entry name" value="NAD(P)-bd_dom_sf"/>
</dbReference>
<dbReference type="Proteomes" id="UP000033996">
    <property type="component" value="Unassembled WGS sequence"/>
</dbReference>
<dbReference type="EMBL" id="LBWL01000018">
    <property type="protein sequence ID" value="KKR07950.1"/>
    <property type="molecule type" value="Genomic_DNA"/>
</dbReference>